<dbReference type="Gene3D" id="2.40.40.10">
    <property type="entry name" value="RlpA-like domain"/>
    <property type="match status" value="1"/>
</dbReference>
<keyword evidence="2 3" id="KW-0961">Cell wall biogenesis/degradation</keyword>
<evidence type="ECO:0000313" key="7">
    <source>
        <dbReference type="Proteomes" id="UP000808337"/>
    </source>
</evidence>
<dbReference type="InterPro" id="IPR034718">
    <property type="entry name" value="RlpA"/>
</dbReference>
<dbReference type="Proteomes" id="UP000808337">
    <property type="component" value="Unassembled WGS sequence"/>
</dbReference>
<dbReference type="HAMAP" id="MF_02071">
    <property type="entry name" value="RlpA"/>
    <property type="match status" value="1"/>
</dbReference>
<evidence type="ECO:0000256" key="3">
    <source>
        <dbReference type="HAMAP-Rule" id="MF_02071"/>
    </source>
</evidence>
<dbReference type="PANTHER" id="PTHR34183:SF1">
    <property type="entry name" value="ENDOLYTIC PEPTIDOGLYCAN TRANSGLYCOSYLASE RLPA"/>
    <property type="match status" value="1"/>
</dbReference>
<accession>A0A9D7STF5</accession>
<dbReference type="NCBIfam" id="TIGR00413">
    <property type="entry name" value="rlpA"/>
    <property type="match status" value="1"/>
</dbReference>
<dbReference type="Pfam" id="PF03330">
    <property type="entry name" value="DPBB_1"/>
    <property type="match status" value="1"/>
</dbReference>
<comment type="function">
    <text evidence="3">Lytic transglycosylase with a strong preference for naked glycan strands that lack stem peptides.</text>
</comment>
<organism evidence="6 7">
    <name type="scientific">Candidatus Opimibacter skivensis</name>
    <dbReference type="NCBI Taxonomy" id="2982028"/>
    <lineage>
        <taxon>Bacteria</taxon>
        <taxon>Pseudomonadati</taxon>
        <taxon>Bacteroidota</taxon>
        <taxon>Saprospiria</taxon>
        <taxon>Saprospirales</taxon>
        <taxon>Saprospiraceae</taxon>
        <taxon>Candidatus Opimibacter</taxon>
    </lineage>
</organism>
<keyword evidence="3" id="KW-0732">Signal</keyword>
<dbReference type="GO" id="GO:0008932">
    <property type="term" value="F:lytic endotransglycosylase activity"/>
    <property type="evidence" value="ECO:0007669"/>
    <property type="project" value="UniProtKB-UniRule"/>
</dbReference>
<dbReference type="PANTHER" id="PTHR34183">
    <property type="entry name" value="ENDOLYTIC PEPTIDOGLYCAN TRANSGLYCOSYLASE RLPA"/>
    <property type="match status" value="1"/>
</dbReference>
<feature type="chain" id="PRO_5039770274" description="Probable endolytic peptidoglycan transglycosylase RlpA" evidence="3">
    <location>
        <begin position="23"/>
        <end position="126"/>
    </location>
</feature>
<dbReference type="GO" id="GO:0000270">
    <property type="term" value="P:peptidoglycan metabolic process"/>
    <property type="evidence" value="ECO:0007669"/>
    <property type="project" value="UniProtKB-UniRule"/>
</dbReference>
<evidence type="ECO:0000313" key="6">
    <source>
        <dbReference type="EMBL" id="MBK9982980.1"/>
    </source>
</evidence>
<evidence type="ECO:0000256" key="1">
    <source>
        <dbReference type="ARBA" id="ARBA00023239"/>
    </source>
</evidence>
<reference evidence="6 7" key="1">
    <citation type="submission" date="2020-10" db="EMBL/GenBank/DDBJ databases">
        <title>Connecting structure to function with the recovery of over 1000 high-quality activated sludge metagenome-assembled genomes encoding full-length rRNA genes using long-read sequencing.</title>
        <authorList>
            <person name="Singleton C.M."/>
            <person name="Petriglieri F."/>
            <person name="Kristensen J.M."/>
            <person name="Kirkegaard R.H."/>
            <person name="Michaelsen T.Y."/>
            <person name="Andersen M.H."/>
            <person name="Karst S.M."/>
            <person name="Dueholm M.S."/>
            <person name="Nielsen P.H."/>
            <person name="Albertsen M."/>
        </authorList>
    </citation>
    <scope>NUCLEOTIDE SEQUENCE [LARGE SCALE GENOMIC DNA]</scope>
    <source>
        <strain evidence="6">Ribe_18-Q3-R11-54_MAXAC.273</strain>
    </source>
</reference>
<dbReference type="InterPro" id="IPR009009">
    <property type="entry name" value="RlpA-like_DPBB"/>
</dbReference>
<dbReference type="InterPro" id="IPR036908">
    <property type="entry name" value="RlpA-like_sf"/>
</dbReference>
<dbReference type="SUPFAM" id="SSF50685">
    <property type="entry name" value="Barwin-like endoglucanases"/>
    <property type="match status" value="1"/>
</dbReference>
<dbReference type="AlphaFoldDB" id="A0A9D7STF5"/>
<evidence type="ECO:0000256" key="4">
    <source>
        <dbReference type="RuleBase" id="RU003495"/>
    </source>
</evidence>
<dbReference type="CDD" id="cd22268">
    <property type="entry name" value="DPBB_RlpA-like"/>
    <property type="match status" value="1"/>
</dbReference>
<name>A0A9D7STF5_9BACT</name>
<sequence precursor="true">MKSHIISGIFMLCFFLCQKAKAQEQGVASYYADSFNGQMMANGAVYDPDELTCAHPTAPLGSIMKIARKDNPDQSVIVRVVDRGPYVKGRIVDLSKRAAKELGILHMGIADVVVGLIKSPGVIICP</sequence>
<feature type="domain" description="RlpA-like protein double-psi beta-barrel" evidence="5">
    <location>
        <begin position="24"/>
        <end position="113"/>
    </location>
</feature>
<dbReference type="InterPro" id="IPR012997">
    <property type="entry name" value="RplA"/>
</dbReference>
<dbReference type="EC" id="4.2.2.-" evidence="3"/>
<feature type="signal peptide" evidence="3">
    <location>
        <begin position="1"/>
        <end position="22"/>
    </location>
</feature>
<evidence type="ECO:0000256" key="2">
    <source>
        <dbReference type="ARBA" id="ARBA00023316"/>
    </source>
</evidence>
<protein>
    <recommendedName>
        <fullName evidence="3">Probable endolytic peptidoglycan transglycosylase RlpA</fullName>
        <ecNumber evidence="3">4.2.2.-</ecNumber>
    </recommendedName>
</protein>
<comment type="caution">
    <text evidence="6">The sequence shown here is derived from an EMBL/GenBank/DDBJ whole genome shotgun (WGS) entry which is preliminary data.</text>
</comment>
<gene>
    <name evidence="3" type="primary">rlpA</name>
    <name evidence="6" type="ORF">IPP15_11255</name>
</gene>
<dbReference type="EMBL" id="JADKGY010000008">
    <property type="protein sequence ID" value="MBK9982980.1"/>
    <property type="molecule type" value="Genomic_DNA"/>
</dbReference>
<keyword evidence="1 3" id="KW-0456">Lyase</keyword>
<comment type="similarity">
    <text evidence="3 4">Belongs to the RlpA family.</text>
</comment>
<dbReference type="GO" id="GO:0071555">
    <property type="term" value="P:cell wall organization"/>
    <property type="evidence" value="ECO:0007669"/>
    <property type="project" value="UniProtKB-KW"/>
</dbReference>
<evidence type="ECO:0000259" key="5">
    <source>
        <dbReference type="Pfam" id="PF03330"/>
    </source>
</evidence>
<proteinExistence type="inferred from homology"/>